<reference evidence="2" key="1">
    <citation type="submission" date="2016-11" db="UniProtKB">
        <authorList>
            <consortium name="WormBaseParasite"/>
        </authorList>
    </citation>
    <scope>IDENTIFICATION</scope>
    <source>
        <strain evidence="2">KR3021</strain>
    </source>
</reference>
<evidence type="ECO:0000313" key="2">
    <source>
        <dbReference type="WBParaSite" id="RSKR_0000333900.1"/>
    </source>
</evidence>
<name>A0AC35TRG7_9BILA</name>
<dbReference type="WBParaSite" id="RSKR_0000333900.1">
    <property type="protein sequence ID" value="RSKR_0000333900.1"/>
    <property type="gene ID" value="RSKR_0000333900"/>
</dbReference>
<proteinExistence type="predicted"/>
<protein>
    <submittedName>
        <fullName evidence="2">UPAR/Ly6 domain-containing protein</fullName>
    </submittedName>
</protein>
<organism evidence="1 2">
    <name type="scientific">Rhabditophanes sp. KR3021</name>
    <dbReference type="NCBI Taxonomy" id="114890"/>
    <lineage>
        <taxon>Eukaryota</taxon>
        <taxon>Metazoa</taxon>
        <taxon>Ecdysozoa</taxon>
        <taxon>Nematoda</taxon>
        <taxon>Chromadorea</taxon>
        <taxon>Rhabditida</taxon>
        <taxon>Tylenchina</taxon>
        <taxon>Panagrolaimomorpha</taxon>
        <taxon>Strongyloidoidea</taxon>
        <taxon>Alloionematidae</taxon>
        <taxon>Rhabditophanes</taxon>
    </lineage>
</organism>
<dbReference type="Proteomes" id="UP000095286">
    <property type="component" value="Unplaced"/>
</dbReference>
<evidence type="ECO:0000313" key="1">
    <source>
        <dbReference type="Proteomes" id="UP000095286"/>
    </source>
</evidence>
<sequence>MVVFFIVQPIQTLRCFEGNDCQPESCSECEGIACLKIVRHDLSMHPNFMNNHRFMSDHELSSADLENLPKRMAYTCVPYLTSKQEESLEHTGCVVEIIGVQSCVCLGSDFCNSSTKLTFMPLLLIIVFLILYWNYLG</sequence>
<accession>A0AC35TRG7</accession>